<keyword evidence="3" id="KW-1185">Reference proteome</keyword>
<accession>A0AAV4PXB4</accession>
<proteinExistence type="predicted"/>
<evidence type="ECO:0000313" key="3">
    <source>
        <dbReference type="Proteomes" id="UP001054837"/>
    </source>
</evidence>
<dbReference type="AlphaFoldDB" id="A0AAV4PXB4"/>
<evidence type="ECO:0000256" key="1">
    <source>
        <dbReference type="SAM" id="Phobius"/>
    </source>
</evidence>
<keyword evidence="1" id="KW-0812">Transmembrane</keyword>
<name>A0AAV4PXB4_9ARAC</name>
<dbReference type="EMBL" id="BPLQ01003607">
    <property type="protein sequence ID" value="GIY01785.1"/>
    <property type="molecule type" value="Genomic_DNA"/>
</dbReference>
<feature type="transmembrane region" description="Helical" evidence="1">
    <location>
        <begin position="89"/>
        <end position="108"/>
    </location>
</feature>
<organism evidence="2 3">
    <name type="scientific">Caerostris darwini</name>
    <dbReference type="NCBI Taxonomy" id="1538125"/>
    <lineage>
        <taxon>Eukaryota</taxon>
        <taxon>Metazoa</taxon>
        <taxon>Ecdysozoa</taxon>
        <taxon>Arthropoda</taxon>
        <taxon>Chelicerata</taxon>
        <taxon>Arachnida</taxon>
        <taxon>Araneae</taxon>
        <taxon>Araneomorphae</taxon>
        <taxon>Entelegynae</taxon>
        <taxon>Araneoidea</taxon>
        <taxon>Araneidae</taxon>
        <taxon>Caerostris</taxon>
    </lineage>
</organism>
<comment type="caution">
    <text evidence="2">The sequence shown here is derived from an EMBL/GenBank/DDBJ whole genome shotgun (WGS) entry which is preliminary data.</text>
</comment>
<reference evidence="2 3" key="1">
    <citation type="submission" date="2021-06" db="EMBL/GenBank/DDBJ databases">
        <title>Caerostris darwini draft genome.</title>
        <authorList>
            <person name="Kono N."/>
            <person name="Arakawa K."/>
        </authorList>
    </citation>
    <scope>NUCLEOTIDE SEQUENCE [LARGE SCALE GENOMIC DNA]</scope>
</reference>
<keyword evidence="1" id="KW-1133">Transmembrane helix</keyword>
<gene>
    <name evidence="2" type="ORF">CDAR_256971</name>
</gene>
<evidence type="ECO:0000313" key="2">
    <source>
        <dbReference type="EMBL" id="GIY01785.1"/>
    </source>
</evidence>
<sequence length="147" mass="16456">MKREWFLFFSSFAPEEVKLLSGKGVILKKIGKRPHSDPPKQDRIIRFARSKAQTAKSITSQCFDQRRIDDQTGINHSSSAKSTRARDRIISFAFLFSFFYLLYVATGTDPGCGQVVDSPVGVGEALLLFYWFLKVKAKLEAEGSLGG</sequence>
<protein>
    <submittedName>
        <fullName evidence="2">Uncharacterized protein</fullName>
    </submittedName>
</protein>
<dbReference type="Proteomes" id="UP001054837">
    <property type="component" value="Unassembled WGS sequence"/>
</dbReference>
<keyword evidence="1" id="KW-0472">Membrane</keyword>